<reference evidence="7" key="2">
    <citation type="submission" date="2020-05" db="UniProtKB">
        <authorList>
            <consortium name="EnsemblMetazoa"/>
        </authorList>
    </citation>
    <scope>IDENTIFICATION</scope>
    <source>
        <strain evidence="7">A-37</strain>
    </source>
</reference>
<sequence length="505" mass="56981">MANKFLSLTLLSFILLYGDVEVSGVRRFWRGRMFQTDGPSRVTDSVLYTTSQKAVPDKWFEQQLDHNDPTNPATWKQRYYVNDEFFNASNPDAPVFLMIGGEGEATARWMHEGAWIHYAKEHGALCFQLEHRYYGKSHPTDDLSTSNLAYLTSEQALADLAYFIVAMNEKYALRPQKNRWIAFGGSYPGSLAAWLREKYPSLVHGSISSSGPLLAKIDFAEYYDTVTRSLARYSADCVDAIRSGFQQVETLLKHMIGQRTLNDKFKLCDPIEKSIENPLDIASLFENIASNFAGVVQYNKDNSPHSTVTIDDVCDVMVNQSIGAPVSRLAEVNRILLKVSNLTCLDYVYDKAIEEMRNTSWASSVASGARQWTYQTCNEFGFYQTSNNVSLVFGDRFPVEFFVRQCVDVYGARFGSESLARGVYRTNTIYGGLDPATTNVLYVHGNIDPWHRLGLTESNDIHMPAILIDGTAHCANMYEPKDSDPPELKQARMEINTFIVNLLAM</sequence>
<evidence type="ECO:0000256" key="1">
    <source>
        <dbReference type="ARBA" id="ARBA00011079"/>
    </source>
</evidence>
<evidence type="ECO:0000256" key="3">
    <source>
        <dbReference type="ARBA" id="ARBA00022729"/>
    </source>
</evidence>
<dbReference type="InterPro" id="IPR042269">
    <property type="entry name" value="Ser_carbopepase_S28_SKS"/>
</dbReference>
<dbReference type="PANTHER" id="PTHR11010">
    <property type="entry name" value="PROTEASE S28 PRO-X CARBOXYPEPTIDASE-RELATED"/>
    <property type="match status" value="1"/>
</dbReference>
<dbReference type="InterPro" id="IPR029058">
    <property type="entry name" value="AB_hydrolase_fold"/>
</dbReference>
<keyword evidence="3 6" id="KW-0732">Signal</keyword>
<evidence type="ECO:0000313" key="8">
    <source>
        <dbReference type="Proteomes" id="UP000075883"/>
    </source>
</evidence>
<dbReference type="GO" id="GO:0006508">
    <property type="term" value="P:proteolysis"/>
    <property type="evidence" value="ECO:0007669"/>
    <property type="project" value="UniProtKB-KW"/>
</dbReference>
<dbReference type="GO" id="GO:0070008">
    <property type="term" value="F:serine-type exopeptidase activity"/>
    <property type="evidence" value="ECO:0007669"/>
    <property type="project" value="InterPro"/>
</dbReference>
<reference evidence="8" key="1">
    <citation type="submission" date="2013-09" db="EMBL/GenBank/DDBJ databases">
        <title>The Genome Sequence of Anopheles culicifacies species A.</title>
        <authorList>
            <consortium name="The Broad Institute Genomics Platform"/>
            <person name="Neafsey D.E."/>
            <person name="Besansky N."/>
            <person name="Howell P."/>
            <person name="Walton C."/>
            <person name="Young S.K."/>
            <person name="Zeng Q."/>
            <person name="Gargeya S."/>
            <person name="Fitzgerald M."/>
            <person name="Haas B."/>
            <person name="Abouelleil A."/>
            <person name="Allen A.W."/>
            <person name="Alvarado L."/>
            <person name="Arachchi H.M."/>
            <person name="Berlin A.M."/>
            <person name="Chapman S.B."/>
            <person name="Gainer-Dewar J."/>
            <person name="Goldberg J."/>
            <person name="Griggs A."/>
            <person name="Gujja S."/>
            <person name="Hansen M."/>
            <person name="Howarth C."/>
            <person name="Imamovic A."/>
            <person name="Ireland A."/>
            <person name="Larimer J."/>
            <person name="McCowan C."/>
            <person name="Murphy C."/>
            <person name="Pearson M."/>
            <person name="Poon T.W."/>
            <person name="Priest M."/>
            <person name="Roberts A."/>
            <person name="Saif S."/>
            <person name="Shea T."/>
            <person name="Sisk P."/>
            <person name="Sykes S."/>
            <person name="Wortman J."/>
            <person name="Nusbaum C."/>
            <person name="Birren B."/>
        </authorList>
    </citation>
    <scope>NUCLEOTIDE SEQUENCE [LARGE SCALE GENOMIC DNA]</scope>
    <source>
        <strain evidence="8">A-37</strain>
    </source>
</reference>
<dbReference type="AlphaFoldDB" id="A0A182MDR6"/>
<feature type="chain" id="PRO_5008128199" description="Serine protease K12H4.7" evidence="6">
    <location>
        <begin position="25"/>
        <end position="505"/>
    </location>
</feature>
<accession>A0A182MDR6</accession>
<proteinExistence type="inferred from homology"/>
<dbReference type="EMBL" id="AXCM01000891">
    <property type="status" value="NOT_ANNOTATED_CDS"/>
    <property type="molecule type" value="Genomic_DNA"/>
</dbReference>
<dbReference type="Gene3D" id="3.40.50.1820">
    <property type="entry name" value="alpha/beta hydrolase"/>
    <property type="match status" value="1"/>
</dbReference>
<evidence type="ECO:0000256" key="2">
    <source>
        <dbReference type="ARBA" id="ARBA00022670"/>
    </source>
</evidence>
<dbReference type="Gene3D" id="1.20.120.980">
    <property type="entry name" value="Serine carboxypeptidase S28, SKS domain"/>
    <property type="match status" value="1"/>
</dbReference>
<dbReference type="EnsemblMetazoa" id="ACUA015778-RA">
    <property type="protein sequence ID" value="ACUA015778-PA"/>
    <property type="gene ID" value="ACUA015778"/>
</dbReference>
<dbReference type="FunFam" id="1.20.120.980:FF:000003">
    <property type="entry name" value="Serine protease 16"/>
    <property type="match status" value="1"/>
</dbReference>
<dbReference type="VEuPathDB" id="VectorBase:ACUA015778"/>
<evidence type="ECO:0000256" key="6">
    <source>
        <dbReference type="SAM" id="SignalP"/>
    </source>
</evidence>
<keyword evidence="4" id="KW-0378">Hydrolase</keyword>
<dbReference type="PANTHER" id="PTHR11010:SF117">
    <property type="entry name" value="SERINE PROTEASE 16"/>
    <property type="match status" value="1"/>
</dbReference>
<evidence type="ECO:0000256" key="5">
    <source>
        <dbReference type="ARBA" id="ARBA00023180"/>
    </source>
</evidence>
<keyword evidence="8" id="KW-1185">Reference proteome</keyword>
<protein>
    <recommendedName>
        <fullName evidence="9">Serine protease K12H4.7</fullName>
    </recommendedName>
</protein>
<name>A0A182MDR6_9DIPT</name>
<dbReference type="SUPFAM" id="SSF53474">
    <property type="entry name" value="alpha/beta-Hydrolases"/>
    <property type="match status" value="1"/>
</dbReference>
<comment type="similarity">
    <text evidence="1">Belongs to the peptidase S28 family.</text>
</comment>
<evidence type="ECO:0000313" key="7">
    <source>
        <dbReference type="EnsemblMetazoa" id="ACUA015778-PA"/>
    </source>
</evidence>
<dbReference type="Proteomes" id="UP000075883">
    <property type="component" value="Unassembled WGS sequence"/>
</dbReference>
<keyword evidence="5" id="KW-0325">Glycoprotein</keyword>
<dbReference type="InterPro" id="IPR008758">
    <property type="entry name" value="Peptidase_S28"/>
</dbReference>
<keyword evidence="2" id="KW-0645">Protease</keyword>
<organism evidence="7 8">
    <name type="scientific">Anopheles culicifacies</name>
    <dbReference type="NCBI Taxonomy" id="139723"/>
    <lineage>
        <taxon>Eukaryota</taxon>
        <taxon>Metazoa</taxon>
        <taxon>Ecdysozoa</taxon>
        <taxon>Arthropoda</taxon>
        <taxon>Hexapoda</taxon>
        <taxon>Insecta</taxon>
        <taxon>Pterygota</taxon>
        <taxon>Neoptera</taxon>
        <taxon>Endopterygota</taxon>
        <taxon>Diptera</taxon>
        <taxon>Nematocera</taxon>
        <taxon>Culicoidea</taxon>
        <taxon>Culicidae</taxon>
        <taxon>Anophelinae</taxon>
        <taxon>Anopheles</taxon>
        <taxon>culicifacies species complex</taxon>
    </lineage>
</organism>
<dbReference type="GO" id="GO:0008239">
    <property type="term" value="F:dipeptidyl-peptidase activity"/>
    <property type="evidence" value="ECO:0007669"/>
    <property type="project" value="TreeGrafter"/>
</dbReference>
<feature type="signal peptide" evidence="6">
    <location>
        <begin position="1"/>
        <end position="24"/>
    </location>
</feature>
<dbReference type="Pfam" id="PF05577">
    <property type="entry name" value="Peptidase_S28"/>
    <property type="match status" value="1"/>
</dbReference>
<evidence type="ECO:0000256" key="4">
    <source>
        <dbReference type="ARBA" id="ARBA00022801"/>
    </source>
</evidence>
<evidence type="ECO:0008006" key="9">
    <source>
        <dbReference type="Google" id="ProtNLM"/>
    </source>
</evidence>